<proteinExistence type="predicted"/>
<dbReference type="Pfam" id="PF00096">
    <property type="entry name" value="zf-C2H2"/>
    <property type="match status" value="2"/>
</dbReference>
<name>A0A6I8U1X6_AEDAE</name>
<feature type="domain" description="C2H2-type" evidence="6">
    <location>
        <begin position="302"/>
        <end position="333"/>
    </location>
</feature>
<evidence type="ECO:0000259" key="6">
    <source>
        <dbReference type="PROSITE" id="PS50157"/>
    </source>
</evidence>
<dbReference type="InParanoid" id="A0A6I8U1X6"/>
<evidence type="ECO:0000313" key="7">
    <source>
        <dbReference type="EnsemblMetazoa" id="AAEL023935-PA"/>
    </source>
</evidence>
<dbReference type="PROSITE" id="PS50157">
    <property type="entry name" value="ZINC_FINGER_C2H2_2"/>
    <property type="match status" value="8"/>
</dbReference>
<dbReference type="FunFam" id="3.30.160.60:FF:000446">
    <property type="entry name" value="Zinc finger protein"/>
    <property type="match status" value="1"/>
</dbReference>
<dbReference type="InterPro" id="IPR036236">
    <property type="entry name" value="Znf_C2H2_sf"/>
</dbReference>
<dbReference type="PANTHER" id="PTHR24379:SF121">
    <property type="entry name" value="C2H2-TYPE DOMAIN-CONTAINING PROTEIN"/>
    <property type="match status" value="1"/>
</dbReference>
<protein>
    <recommendedName>
        <fullName evidence="6">C2H2-type domain-containing protein</fullName>
    </recommendedName>
</protein>
<evidence type="ECO:0000256" key="1">
    <source>
        <dbReference type="ARBA" id="ARBA00022723"/>
    </source>
</evidence>
<reference evidence="7 8" key="1">
    <citation type="submission" date="2017-06" db="EMBL/GenBank/DDBJ databases">
        <title>Aedes aegypti genome working group (AGWG) sequencing and assembly.</title>
        <authorList>
            <consortium name="Aedes aegypti Genome Working Group (AGWG)"/>
            <person name="Matthews B.J."/>
        </authorList>
    </citation>
    <scope>NUCLEOTIDE SEQUENCE [LARGE SCALE GENOMIC DNA]</scope>
    <source>
        <strain evidence="7 8">LVP_AGWG</strain>
    </source>
</reference>
<evidence type="ECO:0000256" key="2">
    <source>
        <dbReference type="ARBA" id="ARBA00022737"/>
    </source>
</evidence>
<reference evidence="7" key="2">
    <citation type="submission" date="2020-05" db="UniProtKB">
        <authorList>
            <consortium name="EnsemblMetazoa"/>
        </authorList>
    </citation>
    <scope>IDENTIFICATION</scope>
    <source>
        <strain evidence="7">LVP_AGWG</strain>
    </source>
</reference>
<keyword evidence="8" id="KW-1185">Reference proteome</keyword>
<feature type="domain" description="C2H2-type" evidence="6">
    <location>
        <begin position="115"/>
        <end position="142"/>
    </location>
</feature>
<dbReference type="OrthoDB" id="5803930at2759"/>
<dbReference type="SUPFAM" id="SSF57667">
    <property type="entry name" value="beta-beta-alpha zinc fingers"/>
    <property type="match status" value="5"/>
</dbReference>
<feature type="domain" description="C2H2-type" evidence="6">
    <location>
        <begin position="175"/>
        <end position="198"/>
    </location>
</feature>
<dbReference type="Proteomes" id="UP000008820">
    <property type="component" value="Chromosome 3"/>
</dbReference>
<sequence>MQSTKSSALQSESIAELINIIRPESTTVKIEIANNEQDIAEDIISTETIIVKQEINEPQYDVTCTIKSEVEFFETKLEFEEATVNVLETATTSKKRNLQNGTDSNEKRYRFTVPEKCQTCGQTFGGYSDYKQHSHFHEDKRSRRCHHEGCNQIFRTPNLLLRHLATRHATIYKGFECGICDQKFQLAEDCERHRKTLHPKPFSCFACGQYFAFKKDLLEHRTVEHSAWEVDWGEDDDDDESETDDSEQDTSTDSEECSESDTRDSFEKLNEGQYGCAICRSSFKSSHDLNIHVRSHTEANAFKCLIEGCEKIYSDATDRNKHTRRHLHLLERSDVTKSNVCKFCNKAFEDSVTLQRHISVHVAQEPSFHWYSCELCEERFTTAQQHRLHMNRHKGQKPFKCSECGEGFTSRYNRNRHEQKDACVGVEMVLCCVDCDEEFDSALKLSKHKEMNLCPVRNRIRVEST</sequence>
<feature type="domain" description="C2H2-type" evidence="6">
    <location>
        <begin position="399"/>
        <end position="419"/>
    </location>
</feature>
<accession>A0A6I8U1X6</accession>
<dbReference type="EnsemblMetazoa" id="AAEL023935-RA">
    <property type="protein sequence ID" value="AAEL023935-PA"/>
    <property type="gene ID" value="AAEL023935"/>
</dbReference>
<feature type="domain" description="C2H2-type" evidence="6">
    <location>
        <begin position="274"/>
        <end position="301"/>
    </location>
</feature>
<dbReference type="InterPro" id="IPR013087">
    <property type="entry name" value="Znf_C2H2_type"/>
</dbReference>
<dbReference type="PANTHER" id="PTHR24379">
    <property type="entry name" value="KRAB AND ZINC FINGER DOMAIN-CONTAINING"/>
    <property type="match status" value="1"/>
</dbReference>
<keyword evidence="3" id="KW-0863">Zinc-finger</keyword>
<dbReference type="SMART" id="SM00355">
    <property type="entry name" value="ZnF_C2H2"/>
    <property type="match status" value="10"/>
</dbReference>
<feature type="domain" description="C2H2-type" evidence="6">
    <location>
        <begin position="202"/>
        <end position="230"/>
    </location>
</feature>
<feature type="domain" description="C2H2-type" evidence="6">
    <location>
        <begin position="371"/>
        <end position="398"/>
    </location>
</feature>
<feature type="domain" description="C2H2-type" evidence="6">
    <location>
        <begin position="339"/>
        <end position="366"/>
    </location>
</feature>
<dbReference type="AlphaFoldDB" id="A0A6I8U1X6"/>
<dbReference type="Gene3D" id="3.30.160.60">
    <property type="entry name" value="Classic Zinc Finger"/>
    <property type="match status" value="5"/>
</dbReference>
<feature type="region of interest" description="Disordered" evidence="5">
    <location>
        <begin position="229"/>
        <end position="266"/>
    </location>
</feature>
<dbReference type="GO" id="GO:0008270">
    <property type="term" value="F:zinc ion binding"/>
    <property type="evidence" value="ECO:0007669"/>
    <property type="project" value="UniProtKB-KW"/>
</dbReference>
<dbReference type="PROSITE" id="PS00028">
    <property type="entry name" value="ZINC_FINGER_C2H2_1"/>
    <property type="match status" value="8"/>
</dbReference>
<keyword evidence="4" id="KW-0862">Zinc</keyword>
<feature type="compositionally biased region" description="Acidic residues" evidence="5">
    <location>
        <begin position="231"/>
        <end position="259"/>
    </location>
</feature>
<keyword evidence="2" id="KW-0677">Repeat</keyword>
<dbReference type="GO" id="GO:0005634">
    <property type="term" value="C:nucleus"/>
    <property type="evidence" value="ECO:0007669"/>
    <property type="project" value="UniProtKB-ARBA"/>
</dbReference>
<organism evidence="7 8">
    <name type="scientific">Aedes aegypti</name>
    <name type="common">Yellowfever mosquito</name>
    <name type="synonym">Culex aegypti</name>
    <dbReference type="NCBI Taxonomy" id="7159"/>
    <lineage>
        <taxon>Eukaryota</taxon>
        <taxon>Metazoa</taxon>
        <taxon>Ecdysozoa</taxon>
        <taxon>Arthropoda</taxon>
        <taxon>Hexapoda</taxon>
        <taxon>Insecta</taxon>
        <taxon>Pterygota</taxon>
        <taxon>Neoptera</taxon>
        <taxon>Endopterygota</taxon>
        <taxon>Diptera</taxon>
        <taxon>Nematocera</taxon>
        <taxon>Culicoidea</taxon>
        <taxon>Culicidae</taxon>
        <taxon>Culicinae</taxon>
        <taxon>Aedini</taxon>
        <taxon>Aedes</taxon>
        <taxon>Stegomyia</taxon>
    </lineage>
</organism>
<evidence type="ECO:0000256" key="5">
    <source>
        <dbReference type="SAM" id="MobiDB-lite"/>
    </source>
</evidence>
<gene>
    <name evidence="7" type="primary">5564338</name>
</gene>
<keyword evidence="1" id="KW-0479">Metal-binding</keyword>
<evidence type="ECO:0000256" key="3">
    <source>
        <dbReference type="ARBA" id="ARBA00022771"/>
    </source>
</evidence>
<evidence type="ECO:0000313" key="8">
    <source>
        <dbReference type="Proteomes" id="UP000008820"/>
    </source>
</evidence>
<evidence type="ECO:0000256" key="4">
    <source>
        <dbReference type="ARBA" id="ARBA00022833"/>
    </source>
</evidence>